<evidence type="ECO:0000313" key="8">
    <source>
        <dbReference type="EMBL" id="KZX20535.1"/>
    </source>
</evidence>
<organism evidence="8 9">
    <name type="scientific">Rathayibacter tanaceti</name>
    <dbReference type="NCBI Taxonomy" id="1671680"/>
    <lineage>
        <taxon>Bacteria</taxon>
        <taxon>Bacillati</taxon>
        <taxon>Actinomycetota</taxon>
        <taxon>Actinomycetes</taxon>
        <taxon>Micrococcales</taxon>
        <taxon>Microbacteriaceae</taxon>
        <taxon>Rathayibacter</taxon>
    </lineage>
</organism>
<dbReference type="PANTHER" id="PTHR30572:SF4">
    <property type="entry name" value="ABC TRANSPORTER PERMEASE YTRF"/>
    <property type="match status" value="1"/>
</dbReference>
<evidence type="ECO:0000256" key="3">
    <source>
        <dbReference type="ARBA" id="ARBA00022692"/>
    </source>
</evidence>
<evidence type="ECO:0000313" key="9">
    <source>
        <dbReference type="Proteomes" id="UP000076717"/>
    </source>
</evidence>
<evidence type="ECO:0000256" key="6">
    <source>
        <dbReference type="ARBA" id="ARBA00038076"/>
    </source>
</evidence>
<evidence type="ECO:0000256" key="1">
    <source>
        <dbReference type="ARBA" id="ARBA00004651"/>
    </source>
</evidence>
<comment type="subcellular location">
    <subcellularLocation>
        <location evidence="1">Cell membrane</location>
        <topology evidence="1">Multi-pass membrane protein</topology>
    </subcellularLocation>
</comment>
<evidence type="ECO:0000256" key="4">
    <source>
        <dbReference type="ARBA" id="ARBA00022989"/>
    </source>
</evidence>
<dbReference type="Proteomes" id="UP000076717">
    <property type="component" value="Unassembled WGS sequence"/>
</dbReference>
<keyword evidence="5" id="KW-0472">Membrane</keyword>
<proteinExistence type="inferred from homology"/>
<accession>A0A166HG45</accession>
<sequence>MARVLAFIREAFRSASSKTVLLVLMIVVVAATTSTLVLTAGRTQALEAAVISQVDEASSRAVVLSLGDDAGVKLDVSNTLGAVRGVSWVGAFGAAVDAENGLVPGGRRVTVRTLSSHAAGEDLLPRDQNPSSTVALASEEALKTLGFDTASGFIVTSTGEEVSIGGKITPPSYLADLEPLILVRGLQADTELASIIIVVATRAADVPALAATLPLLVGANDARAVTVKSSAAVELLRTGVQSELATSTSVSVSLALLGGGLLVTLLVMSNVVLRRRDYGRRRALGASRGFVVGLICLECLCAAVPGALIGTTGSYLLLSWNGVPVPDSKFAFATIILGLIISVLSTIPPALVAANRDPIAELRVP</sequence>
<protein>
    <submittedName>
        <fullName evidence="8">FtsX-like permease family protein</fullName>
    </submittedName>
</protein>
<comment type="similarity">
    <text evidence="6">Belongs to the ABC-4 integral membrane protein family.</text>
</comment>
<dbReference type="GO" id="GO:0022857">
    <property type="term" value="F:transmembrane transporter activity"/>
    <property type="evidence" value="ECO:0007669"/>
    <property type="project" value="TreeGrafter"/>
</dbReference>
<feature type="domain" description="ABC3 transporter permease C-terminal" evidence="7">
    <location>
        <begin position="252"/>
        <end position="358"/>
    </location>
</feature>
<dbReference type="PATRIC" id="fig|1671680.3.peg.2521"/>
<evidence type="ECO:0000259" key="7">
    <source>
        <dbReference type="Pfam" id="PF02687"/>
    </source>
</evidence>
<keyword evidence="9" id="KW-1185">Reference proteome</keyword>
<keyword evidence="3" id="KW-0812">Transmembrane</keyword>
<keyword evidence="2" id="KW-1003">Cell membrane</keyword>
<gene>
    <name evidence="8" type="ORF">ACH61_02361</name>
</gene>
<dbReference type="AlphaFoldDB" id="A0A166HG45"/>
<reference evidence="8 9" key="1">
    <citation type="submission" date="2015-08" db="EMBL/GenBank/DDBJ databases">
        <title>Draft Genome Sequence of Rathayibacter sp. Strain VKM Ac-2596 Isolated from Leaf Gall Induced by Plant-Parasitic Nematodes.</title>
        <authorList>
            <person name="Vasilenko O.V."/>
            <person name="Starodumova I.P."/>
            <person name="Tarlachkov S.V."/>
            <person name="Dorofeeva L.V."/>
            <person name="Evtushenko L.I."/>
        </authorList>
    </citation>
    <scope>NUCLEOTIDE SEQUENCE [LARGE SCALE GENOMIC DNA]</scope>
    <source>
        <strain evidence="8 9">VKM Ac-2596</strain>
    </source>
</reference>
<dbReference type="EMBL" id="LIIN01000091">
    <property type="protein sequence ID" value="KZX20535.1"/>
    <property type="molecule type" value="Genomic_DNA"/>
</dbReference>
<keyword evidence="4" id="KW-1133">Transmembrane helix</keyword>
<dbReference type="InterPro" id="IPR050250">
    <property type="entry name" value="Macrolide_Exporter_MacB"/>
</dbReference>
<dbReference type="InterPro" id="IPR003838">
    <property type="entry name" value="ABC3_permease_C"/>
</dbReference>
<dbReference type="Pfam" id="PF02687">
    <property type="entry name" value="FtsX"/>
    <property type="match status" value="1"/>
</dbReference>
<evidence type="ECO:0000256" key="5">
    <source>
        <dbReference type="ARBA" id="ARBA00023136"/>
    </source>
</evidence>
<comment type="caution">
    <text evidence="8">The sequence shown here is derived from an EMBL/GenBank/DDBJ whole genome shotgun (WGS) entry which is preliminary data.</text>
</comment>
<dbReference type="RefSeq" id="WP_082845211.1">
    <property type="nucleotide sequence ID" value="NZ_CP047186.1"/>
</dbReference>
<evidence type="ECO:0000256" key="2">
    <source>
        <dbReference type="ARBA" id="ARBA00022475"/>
    </source>
</evidence>
<dbReference type="PANTHER" id="PTHR30572">
    <property type="entry name" value="MEMBRANE COMPONENT OF TRANSPORTER-RELATED"/>
    <property type="match status" value="1"/>
</dbReference>
<dbReference type="GO" id="GO:0005886">
    <property type="term" value="C:plasma membrane"/>
    <property type="evidence" value="ECO:0007669"/>
    <property type="project" value="UniProtKB-SubCell"/>
</dbReference>
<name>A0A166HG45_9MICO</name>